<accession>A0A8J5S581</accession>
<name>A0A8J5S581_ZIZPA</name>
<dbReference type="AlphaFoldDB" id="A0A8J5S581"/>
<feature type="compositionally biased region" description="Basic and acidic residues" evidence="1">
    <location>
        <begin position="76"/>
        <end position="90"/>
    </location>
</feature>
<protein>
    <submittedName>
        <fullName evidence="2">Uncharacterized protein</fullName>
    </submittedName>
</protein>
<organism evidence="2 3">
    <name type="scientific">Zizania palustris</name>
    <name type="common">Northern wild rice</name>
    <dbReference type="NCBI Taxonomy" id="103762"/>
    <lineage>
        <taxon>Eukaryota</taxon>
        <taxon>Viridiplantae</taxon>
        <taxon>Streptophyta</taxon>
        <taxon>Embryophyta</taxon>
        <taxon>Tracheophyta</taxon>
        <taxon>Spermatophyta</taxon>
        <taxon>Magnoliopsida</taxon>
        <taxon>Liliopsida</taxon>
        <taxon>Poales</taxon>
        <taxon>Poaceae</taxon>
        <taxon>BOP clade</taxon>
        <taxon>Oryzoideae</taxon>
        <taxon>Oryzeae</taxon>
        <taxon>Zizaniinae</taxon>
        <taxon>Zizania</taxon>
    </lineage>
</organism>
<reference evidence="2" key="2">
    <citation type="submission" date="2021-02" db="EMBL/GenBank/DDBJ databases">
        <authorList>
            <person name="Kimball J.A."/>
            <person name="Haas M.W."/>
            <person name="Macchietto M."/>
            <person name="Kono T."/>
            <person name="Duquette J."/>
            <person name="Shao M."/>
        </authorList>
    </citation>
    <scope>NUCLEOTIDE SEQUENCE</scope>
    <source>
        <tissue evidence="2">Fresh leaf tissue</tissue>
    </source>
</reference>
<proteinExistence type="predicted"/>
<evidence type="ECO:0000313" key="3">
    <source>
        <dbReference type="Proteomes" id="UP000729402"/>
    </source>
</evidence>
<evidence type="ECO:0000313" key="2">
    <source>
        <dbReference type="EMBL" id="KAG8064393.1"/>
    </source>
</evidence>
<evidence type="ECO:0000256" key="1">
    <source>
        <dbReference type="SAM" id="MobiDB-lite"/>
    </source>
</evidence>
<keyword evidence="3" id="KW-1185">Reference proteome</keyword>
<reference evidence="2" key="1">
    <citation type="journal article" date="2021" name="bioRxiv">
        <title>Whole Genome Assembly and Annotation of Northern Wild Rice, Zizania palustris L., Supports a Whole Genome Duplication in the Zizania Genus.</title>
        <authorList>
            <person name="Haas M."/>
            <person name="Kono T."/>
            <person name="Macchietto M."/>
            <person name="Millas R."/>
            <person name="McGilp L."/>
            <person name="Shao M."/>
            <person name="Duquette J."/>
            <person name="Hirsch C.N."/>
            <person name="Kimball J."/>
        </authorList>
    </citation>
    <scope>NUCLEOTIDE SEQUENCE</scope>
    <source>
        <tissue evidence="2">Fresh leaf tissue</tissue>
    </source>
</reference>
<feature type="compositionally biased region" description="Gly residues" evidence="1">
    <location>
        <begin position="49"/>
        <end position="64"/>
    </location>
</feature>
<feature type="region of interest" description="Disordered" evidence="1">
    <location>
        <begin position="1"/>
        <end position="98"/>
    </location>
</feature>
<dbReference type="EMBL" id="JAAALK010000285">
    <property type="protein sequence ID" value="KAG8064393.1"/>
    <property type="molecule type" value="Genomic_DNA"/>
</dbReference>
<comment type="caution">
    <text evidence="2">The sequence shown here is derived from an EMBL/GenBank/DDBJ whole genome shotgun (WGS) entry which is preliminary data.</text>
</comment>
<gene>
    <name evidence="2" type="ORF">GUJ93_ZPchr0004g40513</name>
</gene>
<dbReference type="Proteomes" id="UP000729402">
    <property type="component" value="Unassembled WGS sequence"/>
</dbReference>
<sequence length="98" mass="9517">MGRGNSKVGGERTNPEVALDLSNMLGQRIDGLTGTIPDKSGRPLALSSSGGGDLGGGEGGGKCSVGGNHINGVEGGGDRRGSGVDDHDGTRGQSTIGG</sequence>